<dbReference type="InterPro" id="IPR013694">
    <property type="entry name" value="VIT"/>
</dbReference>
<comment type="caution">
    <text evidence="5">The sequence shown here is derived from an EMBL/GenBank/DDBJ whole genome shotgun (WGS) entry which is preliminary data.</text>
</comment>
<dbReference type="PROSITE" id="PS50892">
    <property type="entry name" value="V_SNARE"/>
    <property type="match status" value="1"/>
</dbReference>
<dbReference type="PRINTS" id="PR00219">
    <property type="entry name" value="SYNAPTOBREVN"/>
</dbReference>
<dbReference type="AlphaFoldDB" id="A0AAD7J1C1"/>
<evidence type="ECO:0000256" key="1">
    <source>
        <dbReference type="PROSITE-ProRule" id="PRU00290"/>
    </source>
</evidence>
<accession>A0AAD7J1C1</accession>
<feature type="domain" description="V-SNARE coiled-coil homology" evidence="3">
    <location>
        <begin position="698"/>
        <end position="759"/>
    </location>
</feature>
<gene>
    <name evidence="5" type="ORF">B0H16DRAFT_738146</name>
</gene>
<dbReference type="EMBL" id="JARKIB010000051">
    <property type="protein sequence ID" value="KAJ7754827.1"/>
    <property type="molecule type" value="Genomic_DNA"/>
</dbReference>
<dbReference type="Gene3D" id="1.20.5.110">
    <property type="match status" value="1"/>
</dbReference>
<dbReference type="SMART" id="SM00327">
    <property type="entry name" value="VWA"/>
    <property type="match status" value="1"/>
</dbReference>
<dbReference type="GO" id="GO:0016192">
    <property type="term" value="P:vesicle-mediated transport"/>
    <property type="evidence" value="ECO:0007669"/>
    <property type="project" value="InterPro"/>
</dbReference>
<reference evidence="5" key="1">
    <citation type="submission" date="2023-03" db="EMBL/GenBank/DDBJ databases">
        <title>Massive genome expansion in bonnet fungi (Mycena s.s.) driven by repeated elements and novel gene families across ecological guilds.</title>
        <authorList>
            <consortium name="Lawrence Berkeley National Laboratory"/>
            <person name="Harder C.B."/>
            <person name="Miyauchi S."/>
            <person name="Viragh M."/>
            <person name="Kuo A."/>
            <person name="Thoen E."/>
            <person name="Andreopoulos B."/>
            <person name="Lu D."/>
            <person name="Skrede I."/>
            <person name="Drula E."/>
            <person name="Henrissat B."/>
            <person name="Morin E."/>
            <person name="Kohler A."/>
            <person name="Barry K."/>
            <person name="LaButti K."/>
            <person name="Morin E."/>
            <person name="Salamov A."/>
            <person name="Lipzen A."/>
            <person name="Mereny Z."/>
            <person name="Hegedus B."/>
            <person name="Baldrian P."/>
            <person name="Stursova M."/>
            <person name="Weitz H."/>
            <person name="Taylor A."/>
            <person name="Grigoriev I.V."/>
            <person name="Nagy L.G."/>
            <person name="Martin F."/>
            <person name="Kauserud H."/>
        </authorList>
    </citation>
    <scope>NUCLEOTIDE SEQUENCE</scope>
    <source>
        <strain evidence="5">CBHHK182m</strain>
    </source>
</reference>
<dbReference type="Pfam" id="PF13768">
    <property type="entry name" value="VWA_3"/>
    <property type="match status" value="1"/>
</dbReference>
<dbReference type="Gene3D" id="3.40.50.410">
    <property type="entry name" value="von Willebrand factor, type A domain"/>
    <property type="match status" value="1"/>
</dbReference>
<dbReference type="PROSITE" id="PS51468">
    <property type="entry name" value="VIT"/>
    <property type="match status" value="1"/>
</dbReference>
<evidence type="ECO:0000259" key="2">
    <source>
        <dbReference type="PROSITE" id="PS50234"/>
    </source>
</evidence>
<dbReference type="InterPro" id="IPR036465">
    <property type="entry name" value="vWFA_dom_sf"/>
</dbReference>
<dbReference type="InterPro" id="IPR002035">
    <property type="entry name" value="VWF_A"/>
</dbReference>
<dbReference type="PANTHER" id="PTHR45737">
    <property type="entry name" value="VON WILLEBRAND FACTOR A DOMAIN-CONTAINING PROTEIN 5A"/>
    <property type="match status" value="1"/>
</dbReference>
<sequence>MFGLYYTHQTQVISLPLLAVRAKASIKELSAQVKLTQTYANDASFPIEAKYSFPIPARAAVYGFTMVKQDGTRVVGSVLEKHEARKTYTTAVEKGQQASLVEQHSPDVFQVSVGNIPPKEQVEIELLYATELGEDEDNDSVRFHLPVNIGARYGKASESTPSPLTTTLLVASSTTPFLSITADVEAVAAISKIGSPSHTVSTELGPDPALPNFQELPFVNYARISLSSDSALDKDFVLTFKSAGLDAPRCVAETHPTFPTTALALSFVPRFTLPDLARQEFVLLVDRSGSMGGARIAAARKALVVLLRALPHQDTRLQIVSFGGRSAPLWPDGSRVYTQTTLEEATHHVDGMQADFGGTEIRRALEGCFQGRALDRPTSVLVLTDGEAYDVDGVLRVVKTAVAAAPDGAPLRVSVLGIGNSVSTAMCEGIARVGNGTCMLVGEAETSFTGKIARLLKAARAPLLSNITVDWGRPVVEESTLEDDFEVVEKEEGTKEEEAVEKADVAEIKPPLNVFDETMDPTQLNENEPPPPASVVLPPPLTVQQSPFKIRNLFPGTRVNVYAILQGRSSLPQTVTLRGVSPDGAEIALPVPVTTSRLPSTPALHALAARKIIQDLEDGQQNEALADPADADLLARTVRASIVRLGTTYSVSSAHTSFVAVDETLPSMPPLSYVPVATRRGATSPRRRYQFVNNPGSDSDSEEDELDMTVNIMRDNITKVAERGERLDSLAESSSSLSVGAQGFRRPALPLPAAASSRR</sequence>
<dbReference type="Proteomes" id="UP001215598">
    <property type="component" value="Unassembled WGS sequence"/>
</dbReference>
<evidence type="ECO:0000259" key="3">
    <source>
        <dbReference type="PROSITE" id="PS50892"/>
    </source>
</evidence>
<dbReference type="GO" id="GO:0016020">
    <property type="term" value="C:membrane"/>
    <property type="evidence" value="ECO:0007669"/>
    <property type="project" value="InterPro"/>
</dbReference>
<name>A0AAD7J1C1_9AGAR</name>
<dbReference type="SUPFAM" id="SSF53300">
    <property type="entry name" value="vWA-like"/>
    <property type="match status" value="1"/>
</dbReference>
<feature type="domain" description="VIT" evidence="4">
    <location>
        <begin position="1"/>
        <end position="130"/>
    </location>
</feature>
<dbReference type="PROSITE" id="PS50234">
    <property type="entry name" value="VWFA"/>
    <property type="match status" value="1"/>
</dbReference>
<keyword evidence="1" id="KW-0175">Coiled coil</keyword>
<dbReference type="SMART" id="SM00609">
    <property type="entry name" value="VIT"/>
    <property type="match status" value="1"/>
</dbReference>
<dbReference type="InterPro" id="IPR001388">
    <property type="entry name" value="Synaptobrevin-like"/>
</dbReference>
<dbReference type="Pfam" id="PF00957">
    <property type="entry name" value="Synaptobrevin"/>
    <property type="match status" value="1"/>
</dbReference>
<dbReference type="Pfam" id="PF08487">
    <property type="entry name" value="VIT"/>
    <property type="match status" value="1"/>
</dbReference>
<dbReference type="SUPFAM" id="SSF58038">
    <property type="entry name" value="SNARE fusion complex"/>
    <property type="match status" value="1"/>
</dbReference>
<dbReference type="PANTHER" id="PTHR45737:SF6">
    <property type="entry name" value="VON WILLEBRAND FACTOR A DOMAIN-CONTAINING PROTEIN 5A"/>
    <property type="match status" value="1"/>
</dbReference>
<evidence type="ECO:0000313" key="6">
    <source>
        <dbReference type="Proteomes" id="UP001215598"/>
    </source>
</evidence>
<feature type="domain" description="VWFA" evidence="2">
    <location>
        <begin position="280"/>
        <end position="467"/>
    </location>
</feature>
<organism evidence="5 6">
    <name type="scientific">Mycena metata</name>
    <dbReference type="NCBI Taxonomy" id="1033252"/>
    <lineage>
        <taxon>Eukaryota</taxon>
        <taxon>Fungi</taxon>
        <taxon>Dikarya</taxon>
        <taxon>Basidiomycota</taxon>
        <taxon>Agaricomycotina</taxon>
        <taxon>Agaricomycetes</taxon>
        <taxon>Agaricomycetidae</taxon>
        <taxon>Agaricales</taxon>
        <taxon>Marasmiineae</taxon>
        <taxon>Mycenaceae</taxon>
        <taxon>Mycena</taxon>
    </lineage>
</organism>
<protein>
    <submittedName>
        <fullName evidence="5">Vault protein inter-alpha-trypsin domain-containing protein</fullName>
    </submittedName>
</protein>
<evidence type="ECO:0000313" key="5">
    <source>
        <dbReference type="EMBL" id="KAJ7754827.1"/>
    </source>
</evidence>
<proteinExistence type="predicted"/>
<keyword evidence="6" id="KW-1185">Reference proteome</keyword>
<dbReference type="InterPro" id="IPR042855">
    <property type="entry name" value="V_SNARE_CC"/>
</dbReference>
<evidence type="ECO:0000259" key="4">
    <source>
        <dbReference type="PROSITE" id="PS51468"/>
    </source>
</evidence>